<sequence>MLIISRLALRDARLWLTSINVSRGCSIEGYSKLIIAT</sequence>
<reference evidence="1 2" key="1">
    <citation type="journal article" date="2013" name="PLoS Genet.">
        <title>The genome and development-dependent transcriptomes of Pyronema confluens: a window into fungal evolution.</title>
        <authorList>
            <person name="Traeger S."/>
            <person name="Altegoer F."/>
            <person name="Freitag M."/>
            <person name="Gabaldon T."/>
            <person name="Kempken F."/>
            <person name="Kumar A."/>
            <person name="Marcet-Houben M."/>
            <person name="Poggeler S."/>
            <person name="Stajich J.E."/>
            <person name="Nowrousian M."/>
        </authorList>
    </citation>
    <scope>NUCLEOTIDE SEQUENCE [LARGE SCALE GENOMIC DNA]</scope>
    <source>
        <strain evidence="2">CBS 100304</strain>
        <tissue evidence="1">Vegetative mycelium</tissue>
    </source>
</reference>
<accession>U4L1B5</accession>
<evidence type="ECO:0000313" key="2">
    <source>
        <dbReference type="Proteomes" id="UP000018144"/>
    </source>
</evidence>
<evidence type="ECO:0000313" key="1">
    <source>
        <dbReference type="EMBL" id="CCX09657.1"/>
    </source>
</evidence>
<proteinExistence type="predicted"/>
<dbReference type="Proteomes" id="UP000018144">
    <property type="component" value="Unassembled WGS sequence"/>
</dbReference>
<dbReference type="AlphaFoldDB" id="U4L1B5"/>
<organism evidence="1 2">
    <name type="scientific">Pyronema omphalodes (strain CBS 100304)</name>
    <name type="common">Pyronema confluens</name>
    <dbReference type="NCBI Taxonomy" id="1076935"/>
    <lineage>
        <taxon>Eukaryota</taxon>
        <taxon>Fungi</taxon>
        <taxon>Dikarya</taxon>
        <taxon>Ascomycota</taxon>
        <taxon>Pezizomycotina</taxon>
        <taxon>Pezizomycetes</taxon>
        <taxon>Pezizales</taxon>
        <taxon>Pyronemataceae</taxon>
        <taxon>Pyronema</taxon>
    </lineage>
</organism>
<name>U4L1B5_PYROM</name>
<dbReference type="EMBL" id="HF935478">
    <property type="protein sequence ID" value="CCX09657.1"/>
    <property type="molecule type" value="Genomic_DNA"/>
</dbReference>
<protein>
    <submittedName>
        <fullName evidence="1">Uncharacterized protein</fullName>
    </submittedName>
</protein>
<gene>
    <name evidence="1" type="ORF">PCON_09250</name>
</gene>
<keyword evidence="2" id="KW-1185">Reference proteome</keyword>